<dbReference type="PANTHER" id="PTHR43798:SF33">
    <property type="entry name" value="HYDROLASE, PUTATIVE (AFU_ORTHOLOGUE AFUA_2G14860)-RELATED"/>
    <property type="match status" value="1"/>
</dbReference>
<protein>
    <recommendedName>
        <fullName evidence="1">AB hydrolase-1 domain-containing protein</fullName>
    </recommendedName>
</protein>
<comment type="caution">
    <text evidence="2">The sequence shown here is derived from an EMBL/GenBank/DDBJ whole genome shotgun (WGS) entry which is preliminary data.</text>
</comment>
<keyword evidence="3" id="KW-1185">Reference proteome</keyword>
<dbReference type="EMBL" id="JAPDRK010000028">
    <property type="protein sequence ID" value="KAJ9602164.1"/>
    <property type="molecule type" value="Genomic_DNA"/>
</dbReference>
<dbReference type="Pfam" id="PF00561">
    <property type="entry name" value="Abhydrolase_1"/>
    <property type="match status" value="1"/>
</dbReference>
<accession>A0AA38TXU2</accession>
<reference evidence="2" key="1">
    <citation type="submission" date="2022-10" db="EMBL/GenBank/DDBJ databases">
        <title>Culturing micro-colonial fungi from biological soil crusts in the Mojave desert and describing Neophaeococcomyces mojavensis, and introducing the new genera and species Taxawa tesnikishii.</title>
        <authorList>
            <person name="Kurbessoian T."/>
            <person name="Stajich J.E."/>
        </authorList>
    </citation>
    <scope>NUCLEOTIDE SEQUENCE</scope>
    <source>
        <strain evidence="2">TK_41</strain>
    </source>
</reference>
<dbReference type="AlphaFoldDB" id="A0AA38TXU2"/>
<dbReference type="Proteomes" id="UP001172673">
    <property type="component" value="Unassembled WGS sequence"/>
</dbReference>
<organism evidence="2 3">
    <name type="scientific">Cladophialophora chaetospira</name>
    <dbReference type="NCBI Taxonomy" id="386627"/>
    <lineage>
        <taxon>Eukaryota</taxon>
        <taxon>Fungi</taxon>
        <taxon>Dikarya</taxon>
        <taxon>Ascomycota</taxon>
        <taxon>Pezizomycotina</taxon>
        <taxon>Eurotiomycetes</taxon>
        <taxon>Chaetothyriomycetidae</taxon>
        <taxon>Chaetothyriales</taxon>
        <taxon>Herpotrichiellaceae</taxon>
        <taxon>Cladophialophora</taxon>
    </lineage>
</organism>
<sequence length="263" mass="29965">MESPDSRLIDFDGAKVVYQSSGTGEEALVFIHGWTCDKSLWENQAPLFNKYRSLLIDLPGHGQSDNPRIEYSQELFARSVEAVLVAEGVQRAVLIGHSMGGPVSTMILRLFPAKVIGIIYVDSFFNLPEHYLTDVERKELAIRHSDDAKFEALIHVFFSPHTTEAVRKHILTVMTTTAKHVRCNATTTSCLPHALRYDNVFQIPALHLVTPMFADIDKHWLHHLPMLQTEIWTGYGHFLFMEDAPRFNDRVETFLKAHKLLIL</sequence>
<dbReference type="Gene3D" id="3.40.50.1820">
    <property type="entry name" value="alpha/beta hydrolase"/>
    <property type="match status" value="1"/>
</dbReference>
<dbReference type="SUPFAM" id="SSF53474">
    <property type="entry name" value="alpha/beta-Hydrolases"/>
    <property type="match status" value="1"/>
</dbReference>
<proteinExistence type="predicted"/>
<evidence type="ECO:0000313" key="2">
    <source>
        <dbReference type="EMBL" id="KAJ9602164.1"/>
    </source>
</evidence>
<dbReference type="InterPro" id="IPR029058">
    <property type="entry name" value="AB_hydrolase_fold"/>
</dbReference>
<dbReference type="PANTHER" id="PTHR43798">
    <property type="entry name" value="MONOACYLGLYCEROL LIPASE"/>
    <property type="match status" value="1"/>
</dbReference>
<dbReference type="InterPro" id="IPR000073">
    <property type="entry name" value="AB_hydrolase_1"/>
</dbReference>
<dbReference type="PRINTS" id="PR00111">
    <property type="entry name" value="ABHYDROLASE"/>
</dbReference>
<evidence type="ECO:0000259" key="1">
    <source>
        <dbReference type="Pfam" id="PF00561"/>
    </source>
</evidence>
<dbReference type="InterPro" id="IPR050266">
    <property type="entry name" value="AB_hydrolase_sf"/>
</dbReference>
<feature type="domain" description="AB hydrolase-1" evidence="1">
    <location>
        <begin position="27"/>
        <end position="138"/>
    </location>
</feature>
<gene>
    <name evidence="2" type="ORF">H2200_013284</name>
</gene>
<name>A0AA38TXU2_9EURO</name>
<evidence type="ECO:0000313" key="3">
    <source>
        <dbReference type="Proteomes" id="UP001172673"/>
    </source>
</evidence>
<dbReference type="GO" id="GO:0016020">
    <property type="term" value="C:membrane"/>
    <property type="evidence" value="ECO:0007669"/>
    <property type="project" value="TreeGrafter"/>
</dbReference>